<organism evidence="1 2">
    <name type="scientific">Thalassobacillus hwangdonensis</name>
    <dbReference type="NCBI Taxonomy" id="546108"/>
    <lineage>
        <taxon>Bacteria</taxon>
        <taxon>Bacillati</taxon>
        <taxon>Bacillota</taxon>
        <taxon>Bacilli</taxon>
        <taxon>Bacillales</taxon>
        <taxon>Bacillaceae</taxon>
        <taxon>Thalassobacillus</taxon>
    </lineage>
</organism>
<keyword evidence="2" id="KW-1185">Reference proteome</keyword>
<dbReference type="RefSeq" id="WP_386059210.1">
    <property type="nucleotide sequence ID" value="NZ_JBHTKL010000005.1"/>
</dbReference>
<comment type="caution">
    <text evidence="1">The sequence shown here is derived from an EMBL/GenBank/DDBJ whole genome shotgun (WGS) entry which is preliminary data.</text>
</comment>
<sequence length="317" mass="37036">MQKDARTFLTYLKSLPHARSFLQECYKKQGMEEAEATAYKNSERFCYFLEHGLHYIETGMSSPLSVKPVLFFYGLGHLLKASLLIKDPEYPPSSKVLAHGLSTRKRKKQNYSFLQDEVKVQPQGLFTYTGSHLFQLKSSFQKANMDQLLQLIPEMAPLYQWRGERKLLPVGKEGKTTILLDLAAWNAFHLSERKIKRRFAGFNVTTSEKKGDILHIELESPLPLHQSAPFYFSEEEKTFYMATSPDAEDHLEEVLIHYMVLYNLSMIARYEVEWWMDVQYMRDTEDYAFIIHFLDITAQKITTLIAYWLMNQSTLSH</sequence>
<evidence type="ECO:0000313" key="2">
    <source>
        <dbReference type="Proteomes" id="UP001596990"/>
    </source>
</evidence>
<dbReference type="Pfam" id="PF14175">
    <property type="entry name" value="YaaC"/>
    <property type="match status" value="1"/>
</dbReference>
<accession>A0ABW3L2Q8</accession>
<protein>
    <submittedName>
        <fullName evidence="1">YaaC family protein</fullName>
    </submittedName>
</protein>
<proteinExistence type="predicted"/>
<gene>
    <name evidence="1" type="ORF">ACFQ2J_09475</name>
</gene>
<name>A0ABW3L2Q8_9BACI</name>
<dbReference type="Proteomes" id="UP001596990">
    <property type="component" value="Unassembled WGS sequence"/>
</dbReference>
<dbReference type="InterPro" id="IPR026988">
    <property type="entry name" value="YaaC-like"/>
</dbReference>
<dbReference type="EMBL" id="JBHTKL010000005">
    <property type="protein sequence ID" value="MFD1019398.1"/>
    <property type="molecule type" value="Genomic_DNA"/>
</dbReference>
<reference evidence="2" key="1">
    <citation type="journal article" date="2019" name="Int. J. Syst. Evol. Microbiol.">
        <title>The Global Catalogue of Microorganisms (GCM) 10K type strain sequencing project: providing services to taxonomists for standard genome sequencing and annotation.</title>
        <authorList>
            <consortium name="The Broad Institute Genomics Platform"/>
            <consortium name="The Broad Institute Genome Sequencing Center for Infectious Disease"/>
            <person name="Wu L."/>
            <person name="Ma J."/>
        </authorList>
    </citation>
    <scope>NUCLEOTIDE SEQUENCE [LARGE SCALE GENOMIC DNA]</scope>
    <source>
        <strain evidence="2">CCUG 56607</strain>
    </source>
</reference>
<evidence type="ECO:0000313" key="1">
    <source>
        <dbReference type="EMBL" id="MFD1019398.1"/>
    </source>
</evidence>